<sequence>MRGGGGGADSLFVVPEDVKALGRFALDVAGTLRSALDSAGKDVDALHWTGTAAKSFNTGWDECSEGGKTIIDALTTLAKSLGVAAETYTSHDLLSAERFTSLDL</sequence>
<accession>A0ABC8AS39</accession>
<dbReference type="SUPFAM" id="SSF140453">
    <property type="entry name" value="EsxAB dimer-like"/>
    <property type="match status" value="1"/>
</dbReference>
<dbReference type="KEGG" id="nsr:NS506_02747"/>
<name>A0ABC8AS39_9NOCA</name>
<dbReference type="AlphaFoldDB" id="A0ABC8AS39"/>
<evidence type="ECO:0000313" key="2">
    <source>
        <dbReference type="Proteomes" id="UP000180166"/>
    </source>
</evidence>
<dbReference type="InterPro" id="IPR010310">
    <property type="entry name" value="T7SS_ESAT-6-like"/>
</dbReference>
<protein>
    <recommendedName>
        <fullName evidence="3">WXG100 family type VII secretion target</fullName>
    </recommendedName>
</protein>
<dbReference type="EMBL" id="CP017839">
    <property type="protein sequence ID" value="APA96807.1"/>
    <property type="molecule type" value="Genomic_DNA"/>
</dbReference>
<proteinExistence type="predicted"/>
<evidence type="ECO:0008006" key="3">
    <source>
        <dbReference type="Google" id="ProtNLM"/>
    </source>
</evidence>
<gene>
    <name evidence="1" type="ORF">NS506_02747</name>
</gene>
<organism evidence="1 2">
    <name type="scientific">Nocardia seriolae</name>
    <dbReference type="NCBI Taxonomy" id="37332"/>
    <lineage>
        <taxon>Bacteria</taxon>
        <taxon>Bacillati</taxon>
        <taxon>Actinomycetota</taxon>
        <taxon>Actinomycetes</taxon>
        <taxon>Mycobacteriales</taxon>
        <taxon>Nocardiaceae</taxon>
        <taxon>Nocardia</taxon>
    </lineage>
</organism>
<reference evidence="1 2" key="1">
    <citation type="submission" date="2016-10" db="EMBL/GenBank/DDBJ databases">
        <title>Genome sequence of Nocardia seriolae strain EM150506, isolated from Anguila japonica.</title>
        <authorList>
            <person name="Han H.-J."/>
        </authorList>
    </citation>
    <scope>NUCLEOTIDE SEQUENCE [LARGE SCALE GENOMIC DNA]</scope>
    <source>
        <strain evidence="1 2">EM150506</strain>
    </source>
</reference>
<dbReference type="RefSeq" id="WP_071343818.1">
    <property type="nucleotide sequence ID" value="NZ_CP017839.1"/>
</dbReference>
<dbReference type="InterPro" id="IPR036689">
    <property type="entry name" value="ESAT-6-like_sf"/>
</dbReference>
<dbReference type="Pfam" id="PF06013">
    <property type="entry name" value="WXG100"/>
    <property type="match status" value="1"/>
</dbReference>
<dbReference type="Gene3D" id="1.10.287.1060">
    <property type="entry name" value="ESAT-6-like"/>
    <property type="match status" value="1"/>
</dbReference>
<evidence type="ECO:0000313" key="1">
    <source>
        <dbReference type="EMBL" id="APA96807.1"/>
    </source>
</evidence>
<dbReference type="Proteomes" id="UP000180166">
    <property type="component" value="Chromosome"/>
</dbReference>